<proteinExistence type="predicted"/>
<evidence type="ECO:0000313" key="1">
    <source>
        <dbReference type="EMBL" id="GAA4088314.1"/>
    </source>
</evidence>
<evidence type="ECO:0000313" key="2">
    <source>
        <dbReference type="Proteomes" id="UP001500841"/>
    </source>
</evidence>
<reference evidence="2" key="1">
    <citation type="journal article" date="2019" name="Int. J. Syst. Evol. Microbiol.">
        <title>The Global Catalogue of Microorganisms (GCM) 10K type strain sequencing project: providing services to taxonomists for standard genome sequencing and annotation.</title>
        <authorList>
            <consortium name="The Broad Institute Genomics Platform"/>
            <consortium name="The Broad Institute Genome Sequencing Center for Infectious Disease"/>
            <person name="Wu L."/>
            <person name="Ma J."/>
        </authorList>
    </citation>
    <scope>NUCLEOTIDE SEQUENCE [LARGE SCALE GENOMIC DNA]</scope>
    <source>
        <strain evidence="2">JCM 17085</strain>
    </source>
</reference>
<sequence>MNKYIKIAGIITAVVVLVCNIEYAAFYNVKNNPSAAKAEWTYTDTIYHTTTIYCGNEGQRDMFPGTWTWVESTEYSSTYGYENGFYYFVPNESGTMCGTGIADPYFNYNGYEITAPNYPTYPL</sequence>
<protein>
    <submittedName>
        <fullName evidence="1">Uncharacterized protein</fullName>
    </submittedName>
</protein>
<comment type="caution">
    <text evidence="1">The sequence shown here is derived from an EMBL/GenBank/DDBJ whole genome shotgun (WGS) entry which is preliminary data.</text>
</comment>
<name>A0ABP7WH18_9SPHI</name>
<dbReference type="Proteomes" id="UP001500841">
    <property type="component" value="Unassembled WGS sequence"/>
</dbReference>
<organism evidence="1 2">
    <name type="scientific">Mucilaginibacter panaciglaebae</name>
    <dbReference type="NCBI Taxonomy" id="502331"/>
    <lineage>
        <taxon>Bacteria</taxon>
        <taxon>Pseudomonadati</taxon>
        <taxon>Bacteroidota</taxon>
        <taxon>Sphingobacteriia</taxon>
        <taxon>Sphingobacteriales</taxon>
        <taxon>Sphingobacteriaceae</taxon>
        <taxon>Mucilaginibacter</taxon>
    </lineage>
</organism>
<gene>
    <name evidence="1" type="ORF">GCM10022392_06900</name>
</gene>
<accession>A0ABP7WH18</accession>
<keyword evidence="2" id="KW-1185">Reference proteome</keyword>
<dbReference type="EMBL" id="BAABCV010000002">
    <property type="protein sequence ID" value="GAA4088314.1"/>
    <property type="molecule type" value="Genomic_DNA"/>
</dbReference>
<dbReference type="RefSeq" id="WP_345101051.1">
    <property type="nucleotide sequence ID" value="NZ_BAABCV010000002.1"/>
</dbReference>